<dbReference type="PANTHER" id="PTHR31798:SF2">
    <property type="entry name" value="HYDROXYPROLINE-RICH GLYCOPROTEIN FAMILY PROTEIN"/>
    <property type="match status" value="1"/>
</dbReference>
<comment type="caution">
    <text evidence="1">The sequence shown here is derived from an EMBL/GenBank/DDBJ whole genome shotgun (WGS) entry which is preliminary data.</text>
</comment>
<organism evidence="1 2">
    <name type="scientific">Genlisea aurea</name>
    <dbReference type="NCBI Taxonomy" id="192259"/>
    <lineage>
        <taxon>Eukaryota</taxon>
        <taxon>Viridiplantae</taxon>
        <taxon>Streptophyta</taxon>
        <taxon>Embryophyta</taxon>
        <taxon>Tracheophyta</taxon>
        <taxon>Spermatophyta</taxon>
        <taxon>Magnoliopsida</taxon>
        <taxon>eudicotyledons</taxon>
        <taxon>Gunneridae</taxon>
        <taxon>Pentapetalae</taxon>
        <taxon>asterids</taxon>
        <taxon>lamiids</taxon>
        <taxon>Lamiales</taxon>
        <taxon>Lentibulariaceae</taxon>
        <taxon>Genlisea</taxon>
    </lineage>
</organism>
<feature type="non-terminal residue" evidence="1">
    <location>
        <position position="1"/>
    </location>
</feature>
<dbReference type="EMBL" id="AUSU01003803">
    <property type="protein sequence ID" value="EPS66207.1"/>
    <property type="molecule type" value="Genomic_DNA"/>
</dbReference>
<keyword evidence="2" id="KW-1185">Reference proteome</keyword>
<sequence length="261" mass="27687">ALETINAAATVIASAGARDCVQRRWGGSCFSISWCFGLNKSKRIGHAVIIPGATTAETDGAEGDASSRPSSILLPFIVPPSSPASYHQSETTSVVQSPTGKLSATMYSPRGPCSIFATGPYAHETQLVSPPVFSTFTTEPSTAPYTPPPESVHLTMPSSPEVPFAKLVEPPALPNVEEEGCRRYQQHEFLSYHLQPGSPVSHLISPCSGISGSGTSSPFPDMIHHFFLDVKSGNQPTLSDLEKVLEEWSRSHPGSGVATPN</sequence>
<accession>S8E1L8</accession>
<dbReference type="Proteomes" id="UP000015453">
    <property type="component" value="Unassembled WGS sequence"/>
</dbReference>
<gene>
    <name evidence="1" type="ORF">M569_08572</name>
</gene>
<dbReference type="AlphaFoldDB" id="S8E1L8"/>
<dbReference type="InterPro" id="IPR040420">
    <property type="entry name" value="At1g76660-like"/>
</dbReference>
<proteinExistence type="predicted"/>
<dbReference type="PANTHER" id="PTHR31798">
    <property type="entry name" value="HYDROXYPROLINE-RICH GLYCOPROTEIN-LIKE"/>
    <property type="match status" value="1"/>
</dbReference>
<reference evidence="1 2" key="1">
    <citation type="journal article" date="2013" name="BMC Genomics">
        <title>The miniature genome of a carnivorous plant Genlisea aurea contains a low number of genes and short non-coding sequences.</title>
        <authorList>
            <person name="Leushkin E.V."/>
            <person name="Sutormin R.A."/>
            <person name="Nabieva E.R."/>
            <person name="Penin A.A."/>
            <person name="Kondrashov A.S."/>
            <person name="Logacheva M.D."/>
        </authorList>
    </citation>
    <scope>NUCLEOTIDE SEQUENCE [LARGE SCALE GENOMIC DNA]</scope>
</reference>
<evidence type="ECO:0000313" key="2">
    <source>
        <dbReference type="Proteomes" id="UP000015453"/>
    </source>
</evidence>
<feature type="non-terminal residue" evidence="1">
    <location>
        <position position="261"/>
    </location>
</feature>
<dbReference type="OrthoDB" id="1927968at2759"/>
<name>S8E1L8_9LAMI</name>
<evidence type="ECO:0000313" key="1">
    <source>
        <dbReference type="EMBL" id="EPS66207.1"/>
    </source>
</evidence>
<protein>
    <submittedName>
        <fullName evidence="1">Uncharacterized protein</fullName>
    </submittedName>
</protein>